<evidence type="ECO:0000313" key="3">
    <source>
        <dbReference type="EMBL" id="KHK91025.1"/>
    </source>
</evidence>
<name>A0A0B1ZIU3_9SPHN</name>
<evidence type="ECO:0000256" key="2">
    <source>
        <dbReference type="SAM" id="SignalP"/>
    </source>
</evidence>
<dbReference type="AlphaFoldDB" id="A0A0B1ZIU3"/>
<dbReference type="STRING" id="1348853.LK12_08820"/>
<comment type="caution">
    <text evidence="3">The sequence shown here is derived from an EMBL/GenBank/DDBJ whole genome shotgun (WGS) entry which is preliminary data.</text>
</comment>
<feature type="region of interest" description="Disordered" evidence="1">
    <location>
        <begin position="132"/>
        <end position="193"/>
    </location>
</feature>
<feature type="signal peptide" evidence="2">
    <location>
        <begin position="1"/>
        <end position="23"/>
    </location>
</feature>
<evidence type="ECO:0000256" key="1">
    <source>
        <dbReference type="SAM" id="MobiDB-lite"/>
    </source>
</evidence>
<accession>A0A0B1ZIU3</accession>
<dbReference type="RefSeq" id="WP_039282313.1">
    <property type="nucleotide sequence ID" value="NZ_JTDI01000003.1"/>
</dbReference>
<keyword evidence="2" id="KW-0732">Signal</keyword>
<reference evidence="3 4" key="1">
    <citation type="submission" date="2014-10" db="EMBL/GenBank/DDBJ databases">
        <title>Genome sequence of Novosphingobium malaysiense MUSC 273(T).</title>
        <authorList>
            <person name="Lee L.-H."/>
        </authorList>
    </citation>
    <scope>NUCLEOTIDE SEQUENCE [LARGE SCALE GENOMIC DNA]</scope>
    <source>
        <strain evidence="3 4">MUSC 273</strain>
    </source>
</reference>
<protein>
    <submittedName>
        <fullName evidence="3">Uncharacterized protein</fullName>
    </submittedName>
</protein>
<sequence>MRKLLLNGTAVFALAVAPAAVLAQGADAQVSGEAPMDASMQSDAMEPADGMVDAPTLNADQQSAYDALAPSQQTEYESWPNKYKVYYWTLTPEQQEGYWALTPDQRGRIYDMTPEQQALAWKSVVQQLAGKVPTTPPGQANPPGTGMPTRGVPDPETASQDVPPAMPADESYQGGPYEGALTPPPASAMNKDYPVCTREIQDSCRNPSGI</sequence>
<evidence type="ECO:0000313" key="4">
    <source>
        <dbReference type="Proteomes" id="UP000031057"/>
    </source>
</evidence>
<keyword evidence="4" id="KW-1185">Reference proteome</keyword>
<feature type="chain" id="PRO_5002065750" evidence="2">
    <location>
        <begin position="24"/>
        <end position="210"/>
    </location>
</feature>
<proteinExistence type="predicted"/>
<dbReference type="EMBL" id="JTDI01000003">
    <property type="protein sequence ID" value="KHK91025.1"/>
    <property type="molecule type" value="Genomic_DNA"/>
</dbReference>
<dbReference type="Proteomes" id="UP000031057">
    <property type="component" value="Unassembled WGS sequence"/>
</dbReference>
<organism evidence="3 4">
    <name type="scientific">Novosphingobium malaysiense</name>
    <dbReference type="NCBI Taxonomy" id="1348853"/>
    <lineage>
        <taxon>Bacteria</taxon>
        <taxon>Pseudomonadati</taxon>
        <taxon>Pseudomonadota</taxon>
        <taxon>Alphaproteobacteria</taxon>
        <taxon>Sphingomonadales</taxon>
        <taxon>Sphingomonadaceae</taxon>
        <taxon>Novosphingobium</taxon>
    </lineage>
</organism>
<gene>
    <name evidence="3" type="ORF">LK12_08820</name>
</gene>
<dbReference type="OrthoDB" id="7511342at2"/>